<evidence type="ECO:0000256" key="1">
    <source>
        <dbReference type="ARBA" id="ARBA00007768"/>
    </source>
</evidence>
<dbReference type="EMBL" id="FRAA01000006">
    <property type="protein sequence ID" value="SHK55603.1"/>
    <property type="molecule type" value="Genomic_DNA"/>
</dbReference>
<comment type="subcellular location">
    <subcellularLocation>
        <location evidence="2">Cytoplasm</location>
    </subcellularLocation>
</comment>
<dbReference type="GO" id="GO:0005737">
    <property type="term" value="C:cytoplasm"/>
    <property type="evidence" value="ECO:0007669"/>
    <property type="project" value="UniProtKB-SubCell"/>
</dbReference>
<dbReference type="AlphaFoldDB" id="A0A1M6TF60"/>
<gene>
    <name evidence="2" type="primary">cutC</name>
    <name evidence="3" type="ORF">SAMN04488028_10616</name>
</gene>
<comment type="similarity">
    <text evidence="1 2">Belongs to the CutC family.</text>
</comment>
<dbReference type="PANTHER" id="PTHR12598">
    <property type="entry name" value="COPPER HOMEOSTASIS PROTEIN CUTC"/>
    <property type="match status" value="1"/>
</dbReference>
<dbReference type="HAMAP" id="MF_00795">
    <property type="entry name" value="CutC"/>
    <property type="match status" value="1"/>
</dbReference>
<dbReference type="SUPFAM" id="SSF110395">
    <property type="entry name" value="CutC-like"/>
    <property type="match status" value="1"/>
</dbReference>
<dbReference type="PANTHER" id="PTHR12598:SF0">
    <property type="entry name" value="COPPER HOMEOSTASIS PROTEIN CUTC HOMOLOG"/>
    <property type="match status" value="1"/>
</dbReference>
<reference evidence="4" key="1">
    <citation type="submission" date="2016-11" db="EMBL/GenBank/DDBJ databases">
        <authorList>
            <person name="Varghese N."/>
            <person name="Submissions S."/>
        </authorList>
    </citation>
    <scope>NUCLEOTIDE SEQUENCE [LARGE SCALE GENOMIC DNA]</scope>
    <source>
        <strain evidence="4">DSM 26134</strain>
    </source>
</reference>
<comment type="caution">
    <text evidence="2">Once thought to be involved in copper homeostasis, experiments in E.coli have shown this is not the case.</text>
</comment>
<dbReference type="STRING" id="156994.SAMN04488028_10616"/>
<accession>A0A1M6TF60</accession>
<proteinExistence type="inferred from homology"/>
<dbReference type="Gene3D" id="3.20.20.380">
    <property type="entry name" value="Copper homeostasis (CutC) domain"/>
    <property type="match status" value="1"/>
</dbReference>
<evidence type="ECO:0000313" key="4">
    <source>
        <dbReference type="Proteomes" id="UP000184474"/>
    </source>
</evidence>
<evidence type="ECO:0000256" key="2">
    <source>
        <dbReference type="HAMAP-Rule" id="MF_00795"/>
    </source>
</evidence>
<organism evidence="3 4">
    <name type="scientific">Reichenbachiella agariperforans</name>
    <dbReference type="NCBI Taxonomy" id="156994"/>
    <lineage>
        <taxon>Bacteria</taxon>
        <taxon>Pseudomonadati</taxon>
        <taxon>Bacteroidota</taxon>
        <taxon>Cytophagia</taxon>
        <taxon>Cytophagales</taxon>
        <taxon>Reichenbachiellaceae</taxon>
        <taxon>Reichenbachiella</taxon>
    </lineage>
</organism>
<dbReference type="RefSeq" id="WP_073123618.1">
    <property type="nucleotide sequence ID" value="NZ_FRAA01000006.1"/>
</dbReference>
<sequence>MLTGRKTTIEVCVDSVTSARNALAGGADRVELCDNLVEGGTTPSAGMIKTIREQVSIGLQVMIRPRGGDFLYDEDEFRVMQEDVRQAKSLGADGVVFGLLMSDGNIDRERTQQLIELARPMQVTFHRAFDMVSDASRALEDLISIGVDRVLTSGLEANVVEGAAQLTALVQQAGDRIVILAGGGVRLDNIKSLVEQTGVREIHISARQTIDSQMNYRNHRVKMGAIPDAEYQNRVVDVSIIRQFLVFLS</sequence>
<dbReference type="InterPro" id="IPR036822">
    <property type="entry name" value="CutC-like_dom_sf"/>
</dbReference>
<keyword evidence="4" id="KW-1185">Reference proteome</keyword>
<keyword evidence="2" id="KW-0963">Cytoplasm</keyword>
<dbReference type="CDD" id="cd00945">
    <property type="entry name" value="Aldolase_Class_I"/>
    <property type="match status" value="1"/>
</dbReference>
<dbReference type="InterPro" id="IPR005627">
    <property type="entry name" value="CutC-like"/>
</dbReference>
<evidence type="ECO:0000313" key="3">
    <source>
        <dbReference type="EMBL" id="SHK55603.1"/>
    </source>
</evidence>
<dbReference type="FunFam" id="3.20.20.380:FF:000001">
    <property type="entry name" value="Copper homeostasis protein CutC"/>
    <property type="match status" value="1"/>
</dbReference>
<protein>
    <recommendedName>
        <fullName evidence="2">PF03932 family protein CutC</fullName>
    </recommendedName>
</protein>
<dbReference type="Proteomes" id="UP000184474">
    <property type="component" value="Unassembled WGS sequence"/>
</dbReference>
<dbReference type="GO" id="GO:0005507">
    <property type="term" value="F:copper ion binding"/>
    <property type="evidence" value="ECO:0007669"/>
    <property type="project" value="TreeGrafter"/>
</dbReference>
<dbReference type="Pfam" id="PF03932">
    <property type="entry name" value="CutC"/>
    <property type="match status" value="1"/>
</dbReference>
<name>A0A1M6TF60_REIAG</name>